<dbReference type="InterPro" id="IPR040202">
    <property type="entry name" value="Brl1/Brr6"/>
</dbReference>
<gene>
    <name evidence="3" type="ORF">M9Y10_009607</name>
</gene>
<keyword evidence="1" id="KW-1133">Transmembrane helix</keyword>
<sequence length="162" mass="18324">MTVAVQDNQNSYPVSKNYFDERYPKPVIDASVKHIYYQLFIKVVLSLIELFLFIVVIRSISSDISEEIKKNHEKESAERLKCKQDYEANFCDQKELPLALKGLCESWKVCSETAPSSVAKTKAAARVLAQIINELVDPLSPKAITVFVMIIIAWIIITKGNS</sequence>
<feature type="transmembrane region" description="Helical" evidence="1">
    <location>
        <begin position="35"/>
        <end position="60"/>
    </location>
</feature>
<name>A0ABR2IQB4_9EUKA</name>
<feature type="transmembrane region" description="Helical" evidence="1">
    <location>
        <begin position="139"/>
        <end position="157"/>
    </location>
</feature>
<dbReference type="SMART" id="SM01042">
    <property type="entry name" value="Brr6_like_C_C"/>
    <property type="match status" value="1"/>
</dbReference>
<reference evidence="3 4" key="1">
    <citation type="submission" date="2024-04" db="EMBL/GenBank/DDBJ databases">
        <title>Tritrichomonas musculus Genome.</title>
        <authorList>
            <person name="Alves-Ferreira E."/>
            <person name="Grigg M."/>
            <person name="Lorenzi H."/>
            <person name="Galac M."/>
        </authorList>
    </citation>
    <scope>NUCLEOTIDE SEQUENCE [LARGE SCALE GENOMIC DNA]</scope>
    <source>
        <strain evidence="3 4">EAF2021</strain>
    </source>
</reference>
<keyword evidence="1" id="KW-0472">Membrane</keyword>
<dbReference type="EMBL" id="JAPFFF010000015">
    <property type="protein sequence ID" value="KAK8866641.1"/>
    <property type="molecule type" value="Genomic_DNA"/>
</dbReference>
<protein>
    <recommendedName>
        <fullName evidence="2">Brl1/Brr6 domain-containing protein</fullName>
    </recommendedName>
</protein>
<feature type="domain" description="Brl1/Brr6" evidence="2">
    <location>
        <begin position="33"/>
        <end position="159"/>
    </location>
</feature>
<dbReference type="PANTHER" id="PTHR28136:SF1">
    <property type="entry name" value="NUCLEUS EXPORT PROTEIN BRL1"/>
    <property type="match status" value="1"/>
</dbReference>
<evidence type="ECO:0000313" key="4">
    <source>
        <dbReference type="Proteomes" id="UP001470230"/>
    </source>
</evidence>
<organism evidence="3 4">
    <name type="scientific">Tritrichomonas musculus</name>
    <dbReference type="NCBI Taxonomy" id="1915356"/>
    <lineage>
        <taxon>Eukaryota</taxon>
        <taxon>Metamonada</taxon>
        <taxon>Parabasalia</taxon>
        <taxon>Tritrichomonadida</taxon>
        <taxon>Tritrichomonadidae</taxon>
        <taxon>Tritrichomonas</taxon>
    </lineage>
</organism>
<evidence type="ECO:0000259" key="2">
    <source>
        <dbReference type="SMART" id="SM01042"/>
    </source>
</evidence>
<dbReference type="InterPro" id="IPR018767">
    <property type="entry name" value="Brl1/Brr6_dom"/>
</dbReference>
<dbReference type="Proteomes" id="UP001470230">
    <property type="component" value="Unassembled WGS sequence"/>
</dbReference>
<keyword evidence="4" id="KW-1185">Reference proteome</keyword>
<dbReference type="PANTHER" id="PTHR28136">
    <property type="entry name" value="NUCLEUS EXPORT PROTEIN BRR6"/>
    <property type="match status" value="1"/>
</dbReference>
<evidence type="ECO:0000256" key="1">
    <source>
        <dbReference type="SAM" id="Phobius"/>
    </source>
</evidence>
<accession>A0ABR2IQB4</accession>
<proteinExistence type="predicted"/>
<evidence type="ECO:0000313" key="3">
    <source>
        <dbReference type="EMBL" id="KAK8866641.1"/>
    </source>
</evidence>
<comment type="caution">
    <text evidence="3">The sequence shown here is derived from an EMBL/GenBank/DDBJ whole genome shotgun (WGS) entry which is preliminary data.</text>
</comment>
<dbReference type="Pfam" id="PF10104">
    <property type="entry name" value="Brr6_like_C_C"/>
    <property type="match status" value="1"/>
</dbReference>
<keyword evidence="1" id="KW-0812">Transmembrane</keyword>